<gene>
    <name evidence="2" type="ORF">FO442_01280</name>
</gene>
<keyword evidence="1" id="KW-0472">Membrane</keyword>
<dbReference type="AlphaFoldDB" id="A0A556N6Y6"/>
<reference evidence="2 3" key="1">
    <citation type="submission" date="2019-07" db="EMBL/GenBank/DDBJ databases">
        <authorList>
            <person name="Huq M.A."/>
        </authorList>
    </citation>
    <scope>NUCLEOTIDE SEQUENCE [LARGE SCALE GENOMIC DNA]</scope>
    <source>
        <strain evidence="2 3">MAH-3</strain>
    </source>
</reference>
<protein>
    <submittedName>
        <fullName evidence="2">Uncharacterized protein</fullName>
    </submittedName>
</protein>
<comment type="caution">
    <text evidence="2">The sequence shown here is derived from an EMBL/GenBank/DDBJ whole genome shotgun (WGS) entry which is preliminary data.</text>
</comment>
<feature type="transmembrane region" description="Helical" evidence="1">
    <location>
        <begin position="9"/>
        <end position="36"/>
    </location>
</feature>
<keyword evidence="1" id="KW-0812">Transmembrane</keyword>
<organism evidence="2 3">
    <name type="scientific">Fluviicola chungangensis</name>
    <dbReference type="NCBI Taxonomy" id="2597671"/>
    <lineage>
        <taxon>Bacteria</taxon>
        <taxon>Pseudomonadati</taxon>
        <taxon>Bacteroidota</taxon>
        <taxon>Flavobacteriia</taxon>
        <taxon>Flavobacteriales</taxon>
        <taxon>Crocinitomicaceae</taxon>
        <taxon>Fluviicola</taxon>
    </lineage>
</organism>
<name>A0A556N6Y6_9FLAO</name>
<dbReference type="EMBL" id="VLPL01000001">
    <property type="protein sequence ID" value="TSJ47789.1"/>
    <property type="molecule type" value="Genomic_DNA"/>
</dbReference>
<evidence type="ECO:0000313" key="3">
    <source>
        <dbReference type="Proteomes" id="UP000316008"/>
    </source>
</evidence>
<evidence type="ECO:0000256" key="1">
    <source>
        <dbReference type="SAM" id="Phobius"/>
    </source>
</evidence>
<proteinExistence type="predicted"/>
<feature type="transmembrane region" description="Helical" evidence="1">
    <location>
        <begin position="48"/>
        <end position="64"/>
    </location>
</feature>
<evidence type="ECO:0000313" key="2">
    <source>
        <dbReference type="EMBL" id="TSJ47789.1"/>
    </source>
</evidence>
<dbReference type="Proteomes" id="UP000316008">
    <property type="component" value="Unassembled WGS sequence"/>
</dbReference>
<dbReference type="RefSeq" id="WP_144331324.1">
    <property type="nucleotide sequence ID" value="NZ_VLPL01000001.1"/>
</dbReference>
<accession>A0A556N6Y6</accession>
<keyword evidence="1" id="KW-1133">Transmembrane helix</keyword>
<keyword evidence="3" id="KW-1185">Reference proteome</keyword>
<sequence>MRYLVRQNIVLFLISLIVYYYNPSFGLVLLALSAGLFVWEVTRKKTKLSPIISILSCVSLFLLLEDYSTKRQAKIIVAEVFDYYRHHHTTPKDLDEVFVSGTMMRTAIFGGFKYDMKTLSKHRCEWKLEFTNIWGTSYFYNDRIAKFEEVEHLQGTDKHWNKFWKVESHLQVADQRIIPE</sequence>